<proteinExistence type="predicted"/>
<evidence type="ECO:0000313" key="2">
    <source>
        <dbReference type="Proteomes" id="UP000249123"/>
    </source>
</evidence>
<dbReference type="PANTHER" id="PTHR36573">
    <property type="entry name" value="INTERMEMBRANE PHOSPHOLIPID TRANSPORT SYSTEM BINDING PROTEIN MLAC"/>
    <property type="match status" value="1"/>
</dbReference>
<dbReference type="eggNOG" id="COG2854">
    <property type="taxonomic scope" value="Bacteria"/>
</dbReference>
<dbReference type="Gene3D" id="3.10.450.710">
    <property type="entry name" value="Tgt2/MlaC"/>
    <property type="match status" value="1"/>
</dbReference>
<dbReference type="Proteomes" id="UP000249123">
    <property type="component" value="Unassembled WGS sequence"/>
</dbReference>
<dbReference type="STRING" id="1280941.HY2_09745"/>
<dbReference type="PANTHER" id="PTHR36573:SF1">
    <property type="entry name" value="INTERMEMBRANE PHOSPHOLIPID TRANSPORT SYSTEM BINDING PROTEIN MLAC"/>
    <property type="match status" value="1"/>
</dbReference>
<dbReference type="InterPro" id="IPR042245">
    <property type="entry name" value="Tgt2/MlaC_sf"/>
</dbReference>
<organism evidence="1 2">
    <name type="scientific">Hyphomonas pacifica</name>
    <dbReference type="NCBI Taxonomy" id="1280941"/>
    <lineage>
        <taxon>Bacteria</taxon>
        <taxon>Pseudomonadati</taxon>
        <taxon>Pseudomonadota</taxon>
        <taxon>Alphaproteobacteria</taxon>
        <taxon>Hyphomonadales</taxon>
        <taxon>Hyphomonadaceae</taxon>
        <taxon>Hyphomonas</taxon>
    </lineage>
</organism>
<accession>A0A062TVT6</accession>
<dbReference type="Pfam" id="PF05494">
    <property type="entry name" value="MlaC"/>
    <property type="match status" value="1"/>
</dbReference>
<reference evidence="1 2" key="1">
    <citation type="submission" date="2013-04" db="EMBL/GenBank/DDBJ databases">
        <title>Hyphomonas sp. T24B3 Genome Sequencing.</title>
        <authorList>
            <person name="Lai Q."/>
            <person name="Shao Z."/>
        </authorList>
    </citation>
    <scope>NUCLEOTIDE SEQUENCE [LARGE SCALE GENOMIC DNA]</scope>
    <source>
        <strain evidence="1 2">T24B3</strain>
    </source>
</reference>
<name>A0A062TVT6_9PROT</name>
<dbReference type="RefSeq" id="WP_034824904.1">
    <property type="nucleotide sequence ID" value="NZ_AWFA01000008.1"/>
</dbReference>
<evidence type="ECO:0000313" key="1">
    <source>
        <dbReference type="EMBL" id="RAN32280.1"/>
    </source>
</evidence>
<dbReference type="InterPro" id="IPR008869">
    <property type="entry name" value="MlaC/ttg2D"/>
</dbReference>
<comment type="caution">
    <text evidence="1">The sequence shown here is derived from an EMBL/GenBank/DDBJ whole genome shotgun (WGS) entry which is preliminary data.</text>
</comment>
<protein>
    <submittedName>
        <fullName evidence="1">Uncharacterized protein</fullName>
    </submittedName>
</protein>
<sequence length="178" mass="19661">MFRALVASTALALMALPAAAGPEAEAVIEGAARQIGDPVKSREAIRESVDIDTVANFTLGKHARRVSEEERARFVEAFENYLLDSLEGHGEQFRDAKVTILGSKDRGDDDSIVETRVDRPGEDPETVRWRVIKKDNDWRVVDVEVAGLWLAIEQRAQIAAIMDRPHATIDDAIKALNS</sequence>
<dbReference type="EMBL" id="AWFB01000034">
    <property type="protein sequence ID" value="RAN32280.1"/>
    <property type="molecule type" value="Genomic_DNA"/>
</dbReference>
<gene>
    <name evidence="1" type="ORF">HY3_02850</name>
</gene>
<dbReference type="OrthoDB" id="8099120at2"/>
<keyword evidence="2" id="KW-1185">Reference proteome</keyword>
<dbReference type="AlphaFoldDB" id="A0A062TVT6"/>